<keyword evidence="4 5" id="KW-0663">Pyridoxal phosphate</keyword>
<name>A0A7X2S2J2_9BACI</name>
<evidence type="ECO:0000256" key="3">
    <source>
        <dbReference type="ARBA" id="ARBA00022679"/>
    </source>
</evidence>
<keyword evidence="7" id="KW-1185">Reference proteome</keyword>
<evidence type="ECO:0000313" key="7">
    <source>
        <dbReference type="Proteomes" id="UP000434639"/>
    </source>
</evidence>
<evidence type="ECO:0000256" key="1">
    <source>
        <dbReference type="ARBA" id="ARBA00008954"/>
    </source>
</evidence>
<dbReference type="GO" id="GO:0008483">
    <property type="term" value="F:transaminase activity"/>
    <property type="evidence" value="ECO:0007669"/>
    <property type="project" value="UniProtKB-KW"/>
</dbReference>
<dbReference type="InterPro" id="IPR015421">
    <property type="entry name" value="PyrdxlP-dep_Trfase_major"/>
</dbReference>
<dbReference type="Gene3D" id="3.40.640.10">
    <property type="entry name" value="Type I PLP-dependent aspartate aminotransferase-like (Major domain)"/>
    <property type="match status" value="1"/>
</dbReference>
<evidence type="ECO:0000256" key="4">
    <source>
        <dbReference type="ARBA" id="ARBA00022898"/>
    </source>
</evidence>
<comment type="similarity">
    <text evidence="1 5">Belongs to the class-III pyridoxal-phosphate-dependent aminotransferase family.</text>
</comment>
<dbReference type="NCBIfam" id="NF005375">
    <property type="entry name" value="PRK06917.1"/>
    <property type="match status" value="1"/>
</dbReference>
<dbReference type="PROSITE" id="PS00600">
    <property type="entry name" value="AA_TRANSFER_CLASS_3"/>
    <property type="match status" value="1"/>
</dbReference>
<comment type="caution">
    <text evidence="6">The sequence shown here is derived from an EMBL/GenBank/DDBJ whole genome shotgun (WGS) entry which is preliminary data.</text>
</comment>
<dbReference type="PANTHER" id="PTHR43094">
    <property type="entry name" value="AMINOTRANSFERASE"/>
    <property type="match status" value="1"/>
</dbReference>
<dbReference type="CDD" id="cd00610">
    <property type="entry name" value="OAT_like"/>
    <property type="match status" value="1"/>
</dbReference>
<protein>
    <submittedName>
        <fullName evidence="6">Aspartate aminotransferase family protein</fullName>
    </submittedName>
</protein>
<evidence type="ECO:0000313" key="6">
    <source>
        <dbReference type="EMBL" id="MTH52031.1"/>
    </source>
</evidence>
<dbReference type="Gene3D" id="3.90.1150.10">
    <property type="entry name" value="Aspartate Aminotransferase, domain 1"/>
    <property type="match status" value="1"/>
</dbReference>
<dbReference type="AlphaFoldDB" id="A0A7X2S2J2"/>
<sequence length="451" mass="48822">MDRSYLIKPQIGGKLPEISFGRGVYLYGADGRDYLDGSSGAITCSIGHGIKEVAEAMHTQAKKISFVYRSQFTSAAAEALAAKIAEWLPGDLNHSFFVNSGSEAAETAMKMAIQYWQEKGEPSKTIVLSRWRSYHGITMGALSLSGFPERRERFQYHMSGVPDIAPPYCARCPFGKVYPECGLMCAEDLERSIKRRGRQNIAAFIAEPIVGAAGACLVPPAGYYEKIREICTANEILFIADEVMTGMGRTGNVLGIQHWDCQPDLAVLGKGLGAGYAPIAAVVATDRVMEAFLQGSRSIMSGHTYSANPQSAAASLAVLQYIENNHLILNAEQQGDRLKTMITELDEPFIGDVRGKGLLIGIELVQDRASMKPFLKKQAAGARLIELAFKNGLLLYPASAGVEGGDGDAVIAAPPLTINDRELAEFMKRFTKACSAFRAEQREGVPDGGHE</sequence>
<evidence type="ECO:0000256" key="2">
    <source>
        <dbReference type="ARBA" id="ARBA00022576"/>
    </source>
</evidence>
<dbReference type="EMBL" id="WMIB01000001">
    <property type="protein sequence ID" value="MTH52031.1"/>
    <property type="molecule type" value="Genomic_DNA"/>
</dbReference>
<dbReference type="InterPro" id="IPR015424">
    <property type="entry name" value="PyrdxlP-dep_Trfase"/>
</dbReference>
<dbReference type="InterPro" id="IPR015422">
    <property type="entry name" value="PyrdxlP-dep_Trfase_small"/>
</dbReference>
<dbReference type="GO" id="GO:0030170">
    <property type="term" value="F:pyridoxal phosphate binding"/>
    <property type="evidence" value="ECO:0007669"/>
    <property type="project" value="InterPro"/>
</dbReference>
<gene>
    <name evidence="6" type="ORF">GKZ89_01325</name>
</gene>
<dbReference type="FunFam" id="3.40.640.10:FF:000014">
    <property type="entry name" value="Adenosylmethionine-8-amino-7-oxononanoate aminotransferase, probable"/>
    <property type="match status" value="1"/>
</dbReference>
<dbReference type="Pfam" id="PF00202">
    <property type="entry name" value="Aminotran_3"/>
    <property type="match status" value="1"/>
</dbReference>
<dbReference type="Proteomes" id="UP000434639">
    <property type="component" value="Unassembled WGS sequence"/>
</dbReference>
<keyword evidence="3 6" id="KW-0808">Transferase</keyword>
<organism evidence="6 7">
    <name type="scientific">Metabacillus mangrovi</name>
    <dbReference type="NCBI Taxonomy" id="1491830"/>
    <lineage>
        <taxon>Bacteria</taxon>
        <taxon>Bacillati</taxon>
        <taxon>Bacillota</taxon>
        <taxon>Bacilli</taxon>
        <taxon>Bacillales</taxon>
        <taxon>Bacillaceae</taxon>
        <taxon>Metabacillus</taxon>
    </lineage>
</organism>
<evidence type="ECO:0000256" key="5">
    <source>
        <dbReference type="RuleBase" id="RU003560"/>
    </source>
</evidence>
<reference evidence="6 7" key="1">
    <citation type="journal article" date="2017" name="Int. J. Syst. Evol. Microbiol.">
        <title>Bacillus mangrovi sp. nov., isolated from a sediment sample from a mangrove forest.</title>
        <authorList>
            <person name="Gupta V."/>
            <person name="Singh P.K."/>
            <person name="Korpole S."/>
            <person name="Tanuku N.R.S."/>
            <person name="Pinnaka A.K."/>
        </authorList>
    </citation>
    <scope>NUCLEOTIDE SEQUENCE [LARGE SCALE GENOMIC DNA]</scope>
    <source>
        <strain evidence="6 7">KCTC 33872</strain>
    </source>
</reference>
<dbReference type="RefSeq" id="WP_162356342.1">
    <property type="nucleotide sequence ID" value="NZ_WMIB01000001.1"/>
</dbReference>
<dbReference type="InterPro" id="IPR005814">
    <property type="entry name" value="Aminotrans_3"/>
</dbReference>
<dbReference type="PANTHER" id="PTHR43094:SF1">
    <property type="entry name" value="AMINOTRANSFERASE CLASS-III"/>
    <property type="match status" value="1"/>
</dbReference>
<proteinExistence type="inferred from homology"/>
<accession>A0A7X2S2J2</accession>
<dbReference type="InterPro" id="IPR049704">
    <property type="entry name" value="Aminotrans_3_PPA_site"/>
</dbReference>
<dbReference type="SUPFAM" id="SSF53383">
    <property type="entry name" value="PLP-dependent transferases"/>
    <property type="match status" value="1"/>
</dbReference>
<keyword evidence="2 6" id="KW-0032">Aminotransferase</keyword>